<evidence type="ECO:0000313" key="2">
    <source>
        <dbReference type="Proteomes" id="UP000232323"/>
    </source>
</evidence>
<keyword evidence="2" id="KW-1185">Reference proteome</keyword>
<comment type="caution">
    <text evidence="1">The sequence shown here is derived from an EMBL/GenBank/DDBJ whole genome shotgun (WGS) entry which is preliminary data.</text>
</comment>
<name>A0A250X554_9CHLO</name>
<dbReference type="AlphaFoldDB" id="A0A250X554"/>
<gene>
    <name evidence="1" type="ORF">CEUSTIGMA_g5332.t1</name>
</gene>
<dbReference type="Proteomes" id="UP000232323">
    <property type="component" value="Unassembled WGS sequence"/>
</dbReference>
<organism evidence="1 2">
    <name type="scientific">Chlamydomonas eustigma</name>
    <dbReference type="NCBI Taxonomy" id="1157962"/>
    <lineage>
        <taxon>Eukaryota</taxon>
        <taxon>Viridiplantae</taxon>
        <taxon>Chlorophyta</taxon>
        <taxon>core chlorophytes</taxon>
        <taxon>Chlorophyceae</taxon>
        <taxon>CS clade</taxon>
        <taxon>Chlamydomonadales</taxon>
        <taxon>Chlamydomonadaceae</taxon>
        <taxon>Chlamydomonas</taxon>
    </lineage>
</organism>
<protein>
    <submittedName>
        <fullName evidence="1">Uncharacterized protein</fullName>
    </submittedName>
</protein>
<accession>A0A250X554</accession>
<evidence type="ECO:0000313" key="1">
    <source>
        <dbReference type="EMBL" id="GAX77890.1"/>
    </source>
</evidence>
<sequence>MSPEESLQQHVQSQMMKETCPGPWLEDSLIYFTTKVWKDVLLLPGPHMMKKVSALYWSGVHVIAPKSTVPVTPLYAEQQWECSQVFDLVCTPVIILGDHTSAEDMDSSLGSRGCYPAAGNSQRKRFWGMLMQAYPPDVKEVLAGGLRELQILKNTQAAVTVLNAASGRILSQNCTSMAMLGIHGTLHCVSSVEMASVSSQDGMSSAVVPSKLIVHFRLNLAGRVQIIIAIEESRSKRMRGHDKGDHSYLQLLFNSSVEEFSNIFGTESRSGIFRTRLEISNPVLRFYMCLGEGVEAHHDVQVTRTQDPVTMDKIYIVSQLDVTEAVVAK</sequence>
<reference evidence="1 2" key="1">
    <citation type="submission" date="2017-08" db="EMBL/GenBank/DDBJ databases">
        <title>Acidophilic green algal genome provides insights into adaptation to an acidic environment.</title>
        <authorList>
            <person name="Hirooka S."/>
            <person name="Hirose Y."/>
            <person name="Kanesaki Y."/>
            <person name="Higuchi S."/>
            <person name="Fujiwara T."/>
            <person name="Onuma R."/>
            <person name="Era A."/>
            <person name="Ohbayashi R."/>
            <person name="Uzuka A."/>
            <person name="Nozaki H."/>
            <person name="Yoshikawa H."/>
            <person name="Miyagishima S.Y."/>
        </authorList>
    </citation>
    <scope>NUCLEOTIDE SEQUENCE [LARGE SCALE GENOMIC DNA]</scope>
    <source>
        <strain evidence="1 2">NIES-2499</strain>
    </source>
</reference>
<proteinExistence type="predicted"/>
<dbReference type="EMBL" id="BEGY01000028">
    <property type="protein sequence ID" value="GAX77890.1"/>
    <property type="molecule type" value="Genomic_DNA"/>
</dbReference>